<evidence type="ECO:0000313" key="3">
    <source>
        <dbReference type="EMBL" id="KAF3445607.1"/>
    </source>
</evidence>
<evidence type="ECO:0000313" key="4">
    <source>
        <dbReference type="Proteomes" id="UP000796880"/>
    </source>
</evidence>
<keyword evidence="1" id="KW-0812">Transmembrane</keyword>
<gene>
    <name evidence="3" type="ORF">FNV43_RR10783</name>
</gene>
<dbReference type="Proteomes" id="UP000796880">
    <property type="component" value="Unassembled WGS sequence"/>
</dbReference>
<dbReference type="Pfam" id="PF13962">
    <property type="entry name" value="PGG"/>
    <property type="match status" value="1"/>
</dbReference>
<feature type="transmembrane region" description="Helical" evidence="1">
    <location>
        <begin position="138"/>
        <end position="157"/>
    </location>
</feature>
<evidence type="ECO:0000256" key="1">
    <source>
        <dbReference type="SAM" id="Phobius"/>
    </source>
</evidence>
<feature type="transmembrane region" description="Helical" evidence="1">
    <location>
        <begin position="81"/>
        <end position="100"/>
    </location>
</feature>
<name>A0A8K0H4E6_9ROSA</name>
<dbReference type="InterPro" id="IPR026961">
    <property type="entry name" value="PGG_dom"/>
</dbReference>
<dbReference type="OrthoDB" id="681126at2759"/>
<sequence>MGSLTKWSEWSCWPLRSRFKFDKERDCHSDARNVFASGRNGHHRSDLPFQAGVNPQVGVSQDKQDGQPAGRAIYASHMVSFYVFLISKTLALSSSIFVIISLTYLFPFYIEIAIVSIIITYGSEIFGITPHESVEYRFILAAAAVPFLGRFMIELLFKKRNNTLIHGATNKY</sequence>
<protein>
    <recommendedName>
        <fullName evidence="2">PGG domain-containing protein</fullName>
    </recommendedName>
</protein>
<organism evidence="3 4">
    <name type="scientific">Rhamnella rubrinervis</name>
    <dbReference type="NCBI Taxonomy" id="2594499"/>
    <lineage>
        <taxon>Eukaryota</taxon>
        <taxon>Viridiplantae</taxon>
        <taxon>Streptophyta</taxon>
        <taxon>Embryophyta</taxon>
        <taxon>Tracheophyta</taxon>
        <taxon>Spermatophyta</taxon>
        <taxon>Magnoliopsida</taxon>
        <taxon>eudicotyledons</taxon>
        <taxon>Gunneridae</taxon>
        <taxon>Pentapetalae</taxon>
        <taxon>rosids</taxon>
        <taxon>fabids</taxon>
        <taxon>Rosales</taxon>
        <taxon>Rhamnaceae</taxon>
        <taxon>rhamnoid group</taxon>
        <taxon>Rhamneae</taxon>
        <taxon>Rhamnella</taxon>
    </lineage>
</organism>
<reference evidence="3" key="1">
    <citation type="submission" date="2020-03" db="EMBL/GenBank/DDBJ databases">
        <title>A high-quality chromosome-level genome assembly of a woody plant with both climbing and erect habits, Rhamnella rubrinervis.</title>
        <authorList>
            <person name="Lu Z."/>
            <person name="Yang Y."/>
            <person name="Zhu X."/>
            <person name="Sun Y."/>
        </authorList>
    </citation>
    <scope>NUCLEOTIDE SEQUENCE</scope>
    <source>
        <strain evidence="3">BYM</strain>
        <tissue evidence="3">Leaf</tissue>
    </source>
</reference>
<proteinExistence type="predicted"/>
<keyword evidence="1" id="KW-1133">Transmembrane helix</keyword>
<comment type="caution">
    <text evidence="3">The sequence shown here is derived from an EMBL/GenBank/DDBJ whole genome shotgun (WGS) entry which is preliminary data.</text>
</comment>
<feature type="transmembrane region" description="Helical" evidence="1">
    <location>
        <begin position="106"/>
        <end position="126"/>
    </location>
</feature>
<feature type="domain" description="PGG" evidence="2">
    <location>
        <begin position="49"/>
        <end position="105"/>
    </location>
</feature>
<accession>A0A8K0H4E6</accession>
<keyword evidence="4" id="KW-1185">Reference proteome</keyword>
<dbReference type="AlphaFoldDB" id="A0A8K0H4E6"/>
<keyword evidence="1" id="KW-0472">Membrane</keyword>
<evidence type="ECO:0000259" key="2">
    <source>
        <dbReference type="Pfam" id="PF13962"/>
    </source>
</evidence>
<dbReference type="EMBL" id="VOIH02000005">
    <property type="protein sequence ID" value="KAF3445607.1"/>
    <property type="molecule type" value="Genomic_DNA"/>
</dbReference>